<keyword evidence="5" id="KW-1185">Reference proteome</keyword>
<comment type="caution">
    <text evidence="4">The sequence shown here is derived from an EMBL/GenBank/DDBJ whole genome shotgun (WGS) entry which is preliminary data.</text>
</comment>
<reference evidence="4 5" key="1">
    <citation type="journal article" date="2015" name="Genome Announc.">
        <title>Draft Genome Sequence of Filamentous Marine Cyanobacterium Lyngbya confervoides Strain BDU141951.</title>
        <authorList>
            <person name="Chandrababunaidu M.M."/>
            <person name="Sen D."/>
            <person name="Tripathy S."/>
        </authorList>
    </citation>
    <scope>NUCLEOTIDE SEQUENCE [LARGE SCALE GENOMIC DNA]</scope>
    <source>
        <strain evidence="4 5">BDU141951</strain>
    </source>
</reference>
<dbReference type="InterPro" id="IPR012349">
    <property type="entry name" value="Split_barrel_FMN-bd"/>
</dbReference>
<dbReference type="Proteomes" id="UP000031561">
    <property type="component" value="Unassembled WGS sequence"/>
</dbReference>
<evidence type="ECO:0000256" key="1">
    <source>
        <dbReference type="ARBA" id="ARBA00008898"/>
    </source>
</evidence>
<sequence>MSESLNEQAKRTLLRTLPHPLNICGVKEGETVNGFTLSWTTQASFKPPLVAIGVRQESQSHAMLIASQVFAISFLEQHQKEIAELFFKPQQGTGARFGEVEYELGAITGCPVLKDCLGYVECRVQGQLAGGDHSIFMGEVVAAHEYRTGDPLWLSDTSWQYGG</sequence>
<accession>A0ABD4T3L4</accession>
<protein>
    <submittedName>
        <fullName evidence="4">Flavin reductase family protein</fullName>
    </submittedName>
</protein>
<evidence type="ECO:0000259" key="3">
    <source>
        <dbReference type="SMART" id="SM00903"/>
    </source>
</evidence>
<feature type="domain" description="Flavin reductase like" evidence="3">
    <location>
        <begin position="14"/>
        <end position="161"/>
    </location>
</feature>
<keyword evidence="2" id="KW-0560">Oxidoreductase</keyword>
<organism evidence="4 5">
    <name type="scientific">Lyngbya confervoides BDU141951</name>
    <dbReference type="NCBI Taxonomy" id="1574623"/>
    <lineage>
        <taxon>Bacteria</taxon>
        <taxon>Bacillati</taxon>
        <taxon>Cyanobacteriota</taxon>
        <taxon>Cyanophyceae</taxon>
        <taxon>Oscillatoriophycideae</taxon>
        <taxon>Oscillatoriales</taxon>
        <taxon>Microcoleaceae</taxon>
        <taxon>Lyngbya</taxon>
    </lineage>
</organism>
<dbReference type="Pfam" id="PF01613">
    <property type="entry name" value="Flavin_Reduct"/>
    <property type="match status" value="1"/>
</dbReference>
<name>A0ABD4T3L4_9CYAN</name>
<evidence type="ECO:0000313" key="4">
    <source>
        <dbReference type="EMBL" id="MCM1983038.1"/>
    </source>
</evidence>
<gene>
    <name evidence="4" type="ORF">QQ91_0009405</name>
</gene>
<dbReference type="SMART" id="SM00903">
    <property type="entry name" value="Flavin_Reduct"/>
    <property type="match status" value="1"/>
</dbReference>
<dbReference type="PANTHER" id="PTHR30466">
    <property type="entry name" value="FLAVIN REDUCTASE"/>
    <property type="match status" value="1"/>
</dbReference>
<dbReference type="AlphaFoldDB" id="A0ABD4T3L4"/>
<dbReference type="PANTHER" id="PTHR30466:SF11">
    <property type="entry name" value="FLAVIN-DEPENDENT MONOOXYGENASE, REDUCTASE SUBUNIT HSAB"/>
    <property type="match status" value="1"/>
</dbReference>
<dbReference type="Gene3D" id="2.30.110.10">
    <property type="entry name" value="Electron Transport, Fmn-binding Protein, Chain A"/>
    <property type="match status" value="1"/>
</dbReference>
<dbReference type="EMBL" id="JTHE03000053">
    <property type="protein sequence ID" value="MCM1983038.1"/>
    <property type="molecule type" value="Genomic_DNA"/>
</dbReference>
<dbReference type="InterPro" id="IPR050268">
    <property type="entry name" value="NADH-dep_flavin_reductase"/>
</dbReference>
<dbReference type="GO" id="GO:0016646">
    <property type="term" value="F:oxidoreductase activity, acting on the CH-NH group of donors, NAD or NADP as acceptor"/>
    <property type="evidence" value="ECO:0007669"/>
    <property type="project" value="UniProtKB-ARBA"/>
</dbReference>
<dbReference type="RefSeq" id="WP_166281839.1">
    <property type="nucleotide sequence ID" value="NZ_JTHE03000053.1"/>
</dbReference>
<dbReference type="InterPro" id="IPR002563">
    <property type="entry name" value="Flavin_Rdtase-like_dom"/>
</dbReference>
<evidence type="ECO:0000313" key="5">
    <source>
        <dbReference type="Proteomes" id="UP000031561"/>
    </source>
</evidence>
<comment type="similarity">
    <text evidence="1">Belongs to the non-flavoprotein flavin reductase family.</text>
</comment>
<proteinExistence type="inferred from homology"/>
<dbReference type="SUPFAM" id="SSF50475">
    <property type="entry name" value="FMN-binding split barrel"/>
    <property type="match status" value="1"/>
</dbReference>
<evidence type="ECO:0000256" key="2">
    <source>
        <dbReference type="ARBA" id="ARBA00023002"/>
    </source>
</evidence>